<dbReference type="Pfam" id="PF00535">
    <property type="entry name" value="Glycos_transf_2"/>
    <property type="match status" value="1"/>
</dbReference>
<comment type="caution">
    <text evidence="6">The sequence shown here is derived from an EMBL/GenBank/DDBJ whole genome shotgun (WGS) entry which is preliminary data.</text>
</comment>
<evidence type="ECO:0000313" key="7">
    <source>
        <dbReference type="Proteomes" id="UP000321769"/>
    </source>
</evidence>
<evidence type="ECO:0000256" key="1">
    <source>
        <dbReference type="ARBA" id="ARBA00004776"/>
    </source>
</evidence>
<feature type="domain" description="Glycosyltransferase 2-like" evidence="5">
    <location>
        <begin position="14"/>
        <end position="146"/>
    </location>
</feature>
<dbReference type="GO" id="GO:0016757">
    <property type="term" value="F:glycosyltransferase activity"/>
    <property type="evidence" value="ECO:0007669"/>
    <property type="project" value="UniProtKB-KW"/>
</dbReference>
<keyword evidence="3" id="KW-0328">Glycosyltransferase</keyword>
<dbReference type="AlphaFoldDB" id="A0A512HWJ4"/>
<dbReference type="CDD" id="cd00761">
    <property type="entry name" value="Glyco_tranf_GTA_type"/>
    <property type="match status" value="1"/>
</dbReference>
<evidence type="ECO:0000256" key="2">
    <source>
        <dbReference type="ARBA" id="ARBA00006739"/>
    </source>
</evidence>
<accession>A0A512HWJ4</accession>
<evidence type="ECO:0000313" key="6">
    <source>
        <dbReference type="EMBL" id="GEO89818.1"/>
    </source>
</evidence>
<proteinExistence type="inferred from homology"/>
<protein>
    <submittedName>
        <fullName evidence="6">Glycosyl transferase</fullName>
    </submittedName>
</protein>
<dbReference type="PANTHER" id="PTHR43179:SF12">
    <property type="entry name" value="GALACTOFURANOSYLTRANSFERASE GLFT2"/>
    <property type="match status" value="1"/>
</dbReference>
<evidence type="ECO:0000256" key="3">
    <source>
        <dbReference type="ARBA" id="ARBA00022676"/>
    </source>
</evidence>
<evidence type="ECO:0000256" key="4">
    <source>
        <dbReference type="ARBA" id="ARBA00022679"/>
    </source>
</evidence>
<dbReference type="InterPro" id="IPR001173">
    <property type="entry name" value="Glyco_trans_2-like"/>
</dbReference>
<keyword evidence="4 6" id="KW-0808">Transferase</keyword>
<dbReference type="Gene3D" id="3.90.550.10">
    <property type="entry name" value="Spore Coat Polysaccharide Biosynthesis Protein SpsA, Chain A"/>
    <property type="match status" value="1"/>
</dbReference>
<dbReference type="InterPro" id="IPR029044">
    <property type="entry name" value="Nucleotide-diphossugar_trans"/>
</dbReference>
<organism evidence="6 7">
    <name type="scientific">Aeromicrobium flavum</name>
    <dbReference type="NCBI Taxonomy" id="416568"/>
    <lineage>
        <taxon>Bacteria</taxon>
        <taxon>Bacillati</taxon>
        <taxon>Actinomycetota</taxon>
        <taxon>Actinomycetes</taxon>
        <taxon>Propionibacteriales</taxon>
        <taxon>Nocardioidaceae</taxon>
        <taxon>Aeromicrobium</taxon>
    </lineage>
</organism>
<evidence type="ECO:0000259" key="5">
    <source>
        <dbReference type="Pfam" id="PF00535"/>
    </source>
</evidence>
<dbReference type="RefSeq" id="WP_186813919.1">
    <property type="nucleotide sequence ID" value="NZ_BAAAYQ010000001.1"/>
</dbReference>
<dbReference type="PANTHER" id="PTHR43179">
    <property type="entry name" value="RHAMNOSYLTRANSFERASE WBBL"/>
    <property type="match status" value="1"/>
</dbReference>
<gene>
    <name evidence="6" type="ORF">AFL01nite_21450</name>
</gene>
<comment type="similarity">
    <text evidence="2">Belongs to the glycosyltransferase 2 family.</text>
</comment>
<reference evidence="6 7" key="1">
    <citation type="submission" date="2019-07" db="EMBL/GenBank/DDBJ databases">
        <title>Whole genome shotgun sequence of Aeromicrobium flavum NBRC 107625.</title>
        <authorList>
            <person name="Hosoyama A."/>
            <person name="Uohara A."/>
            <person name="Ohji S."/>
            <person name="Ichikawa N."/>
        </authorList>
    </citation>
    <scope>NUCLEOTIDE SEQUENCE [LARGE SCALE GENOMIC DNA]</scope>
    <source>
        <strain evidence="6 7">NBRC 107625</strain>
    </source>
</reference>
<sequence>MSDASGVRDLDVVVAVVTFRRPEQVAELVPALLLQLDDLAQEASRTRLTLLVVDNDPERSAHAVVERFDDPRIRVVAEPVPGVSAARNAALGAADEADLLVFIDDDERPHPGWLRHLLRTKEVTGADLVSGPVVSIHDGDLDPWVAAGGFYDREHRSGLVTGAPITHAATNNLLVDLRTVRAAGVRFDPGFGLTGGEDSLFTGTLVRDGARAVWCAEARVDDVLPTERTTPRYAVDRTVSLANAAARVRLALATSPRQRVRERATLGVKAAVRLTTGALRHGWGRLTGSERHAARGARAMARGRGEAMAVFGHAEAPYARS</sequence>
<dbReference type="SUPFAM" id="SSF53448">
    <property type="entry name" value="Nucleotide-diphospho-sugar transferases"/>
    <property type="match status" value="1"/>
</dbReference>
<name>A0A512HWJ4_9ACTN</name>
<keyword evidence="7" id="KW-1185">Reference proteome</keyword>
<dbReference type="EMBL" id="BJZQ01000011">
    <property type="protein sequence ID" value="GEO89818.1"/>
    <property type="molecule type" value="Genomic_DNA"/>
</dbReference>
<dbReference type="Proteomes" id="UP000321769">
    <property type="component" value="Unassembled WGS sequence"/>
</dbReference>
<comment type="pathway">
    <text evidence="1">Cell wall biogenesis; cell wall polysaccharide biosynthesis.</text>
</comment>